<feature type="non-terminal residue" evidence="1">
    <location>
        <position position="131"/>
    </location>
</feature>
<accession>A0A146KIU7</accession>
<evidence type="ECO:0000313" key="1">
    <source>
        <dbReference type="EMBL" id="JAP95311.1"/>
    </source>
</evidence>
<dbReference type="Gene3D" id="3.40.50.300">
    <property type="entry name" value="P-loop containing nucleotide triphosphate hydrolases"/>
    <property type="match status" value="1"/>
</dbReference>
<dbReference type="AlphaFoldDB" id="A0A146KIU7"/>
<dbReference type="Gene3D" id="1.20.920.30">
    <property type="match status" value="1"/>
</dbReference>
<dbReference type="InterPro" id="IPR027417">
    <property type="entry name" value="P-loop_NTPase"/>
</dbReference>
<feature type="non-terminal residue" evidence="1">
    <location>
        <position position="1"/>
    </location>
</feature>
<dbReference type="EMBL" id="GDID01001295">
    <property type="protein sequence ID" value="JAP95311.1"/>
    <property type="molecule type" value="Transcribed_RNA"/>
</dbReference>
<protein>
    <submittedName>
        <fullName evidence="1">Dynein heavy chain</fullName>
    </submittedName>
</protein>
<proteinExistence type="predicted"/>
<gene>
    <name evidence="1" type="ORF">TPC1_11745</name>
</gene>
<sequence length="131" mass="15109">ISCTLLTTREDIIRIISTLCVEYQKVDGMKELKPKSGKKLLITIRNADVGRCDEYNHSEIYTLLWGLVAHKRLYTKGQSIELKNVIFAITVNEAESVPTRLRRLMGVVRINEFEKIDIDKILGQFNKLFQP</sequence>
<name>A0A146KIU7_9EUKA</name>
<reference evidence="1" key="1">
    <citation type="submission" date="2015-07" db="EMBL/GenBank/DDBJ databases">
        <title>Adaptation to a free-living lifestyle via gene acquisitions in the diplomonad Trepomonas sp. PC1.</title>
        <authorList>
            <person name="Xu F."/>
            <person name="Jerlstrom-Hultqvist J."/>
            <person name="Kolisko M."/>
            <person name="Simpson A.G.B."/>
            <person name="Roger A.J."/>
            <person name="Svard S.G."/>
            <person name="Andersson J.O."/>
        </authorList>
    </citation>
    <scope>NUCLEOTIDE SEQUENCE</scope>
    <source>
        <strain evidence="1">PC1</strain>
    </source>
</reference>
<organism evidence="1">
    <name type="scientific">Trepomonas sp. PC1</name>
    <dbReference type="NCBI Taxonomy" id="1076344"/>
    <lineage>
        <taxon>Eukaryota</taxon>
        <taxon>Metamonada</taxon>
        <taxon>Diplomonadida</taxon>
        <taxon>Hexamitidae</taxon>
        <taxon>Hexamitinae</taxon>
        <taxon>Trepomonas</taxon>
    </lineage>
</organism>